<keyword evidence="5 6" id="KW-0472">Membrane</keyword>
<dbReference type="PANTHER" id="PTHR47089">
    <property type="entry name" value="ABC TRANSPORTER, PERMEASE PROTEIN"/>
    <property type="match status" value="1"/>
</dbReference>
<keyword evidence="4 6" id="KW-1133">Transmembrane helix</keyword>
<keyword evidence="2" id="KW-1003">Cell membrane</keyword>
<accession>A0ABQ1YPP1</accession>
<dbReference type="InterPro" id="IPR001851">
    <property type="entry name" value="ABC_transp_permease"/>
</dbReference>
<dbReference type="EMBL" id="BMFT01000002">
    <property type="protein sequence ID" value="GGH32437.1"/>
    <property type="molecule type" value="Genomic_DNA"/>
</dbReference>
<feature type="transmembrane region" description="Helical" evidence="6">
    <location>
        <begin position="90"/>
        <end position="110"/>
    </location>
</feature>
<dbReference type="CDD" id="cd06580">
    <property type="entry name" value="TM_PBP1_transp_TpRbsC_like"/>
    <property type="match status" value="1"/>
</dbReference>
<gene>
    <name evidence="7" type="ORF">GCM10008013_36890</name>
</gene>
<evidence type="ECO:0000256" key="5">
    <source>
        <dbReference type="ARBA" id="ARBA00023136"/>
    </source>
</evidence>
<feature type="transmembrane region" description="Helical" evidence="6">
    <location>
        <begin position="323"/>
        <end position="345"/>
    </location>
</feature>
<protein>
    <submittedName>
        <fullName evidence="7">ABC transporter permease</fullName>
    </submittedName>
</protein>
<feature type="transmembrane region" description="Helical" evidence="6">
    <location>
        <begin position="246"/>
        <end position="266"/>
    </location>
</feature>
<evidence type="ECO:0000256" key="3">
    <source>
        <dbReference type="ARBA" id="ARBA00022692"/>
    </source>
</evidence>
<dbReference type="Proteomes" id="UP000659344">
    <property type="component" value="Unassembled WGS sequence"/>
</dbReference>
<evidence type="ECO:0000313" key="7">
    <source>
        <dbReference type="EMBL" id="GGH32437.1"/>
    </source>
</evidence>
<reference evidence="8" key="1">
    <citation type="journal article" date="2019" name="Int. J. Syst. Evol. Microbiol.">
        <title>The Global Catalogue of Microorganisms (GCM) 10K type strain sequencing project: providing services to taxonomists for standard genome sequencing and annotation.</title>
        <authorList>
            <consortium name="The Broad Institute Genomics Platform"/>
            <consortium name="The Broad Institute Genome Sequencing Center for Infectious Disease"/>
            <person name="Wu L."/>
            <person name="Ma J."/>
        </authorList>
    </citation>
    <scope>NUCLEOTIDE SEQUENCE [LARGE SCALE GENOMIC DNA]</scope>
    <source>
        <strain evidence="8">CGMCC 1.12769</strain>
    </source>
</reference>
<feature type="transmembrane region" description="Helical" evidence="6">
    <location>
        <begin position="272"/>
        <end position="289"/>
    </location>
</feature>
<keyword evidence="8" id="KW-1185">Reference proteome</keyword>
<comment type="subcellular location">
    <subcellularLocation>
        <location evidence="1">Cell membrane</location>
        <topology evidence="1">Multi-pass membrane protein</topology>
    </subcellularLocation>
</comment>
<sequence>MNKIFKIFSSSIVVPITAIVMGLIVGAIIMLFGGYDPLLAYQSLFSQVFGNLYDFGETLREITPLILTGLAVAFAFRAGLFNIGGEGQFIIGMTAASFIGIKLSGLPAIIHAPLAVIVGGIAGGLWAALAGYIKAKRGVNEVITTIMLNWTALYLGNYVVMHFLLLPGQQRSEDLPESASITIQWISDLFSNARIHWGMLLAVLAAVFFYIFLWKTKQGYELRAVGLNPHAAEYAGMNVGKNVVKAMFISGMFAGLAGACQVLGVFHYQSVLSGTPGIGFDGIAVALIGMNHPFGVLLGGILFGVLTYGSAGMSFGAGVPPELIRIVIGSIIFFIAAPGIVRFVLKPLYLKRKKGKVL</sequence>
<evidence type="ECO:0000313" key="8">
    <source>
        <dbReference type="Proteomes" id="UP000659344"/>
    </source>
</evidence>
<feature type="transmembrane region" description="Helical" evidence="6">
    <location>
        <begin position="296"/>
        <end position="317"/>
    </location>
</feature>
<feature type="transmembrane region" description="Helical" evidence="6">
    <location>
        <begin position="62"/>
        <end position="83"/>
    </location>
</feature>
<organism evidence="7 8">
    <name type="scientific">Paenibacillus segetis</name>
    <dbReference type="NCBI Taxonomy" id="1325360"/>
    <lineage>
        <taxon>Bacteria</taxon>
        <taxon>Bacillati</taxon>
        <taxon>Bacillota</taxon>
        <taxon>Bacilli</taxon>
        <taxon>Bacillales</taxon>
        <taxon>Paenibacillaceae</taxon>
        <taxon>Paenibacillus</taxon>
    </lineage>
</organism>
<name>A0ABQ1YPP1_9BACL</name>
<evidence type="ECO:0000256" key="2">
    <source>
        <dbReference type="ARBA" id="ARBA00022475"/>
    </source>
</evidence>
<dbReference type="RefSeq" id="WP_188541314.1">
    <property type="nucleotide sequence ID" value="NZ_BMFT01000002.1"/>
</dbReference>
<comment type="caution">
    <text evidence="7">The sequence shown here is derived from an EMBL/GenBank/DDBJ whole genome shotgun (WGS) entry which is preliminary data.</text>
</comment>
<proteinExistence type="predicted"/>
<evidence type="ECO:0000256" key="6">
    <source>
        <dbReference type="SAM" id="Phobius"/>
    </source>
</evidence>
<feature type="transmembrane region" description="Helical" evidence="6">
    <location>
        <begin position="12"/>
        <end position="35"/>
    </location>
</feature>
<feature type="transmembrane region" description="Helical" evidence="6">
    <location>
        <begin position="116"/>
        <end position="135"/>
    </location>
</feature>
<dbReference type="PANTHER" id="PTHR47089:SF1">
    <property type="entry name" value="GUANOSINE ABC TRANSPORTER PERMEASE PROTEIN NUPP"/>
    <property type="match status" value="1"/>
</dbReference>
<dbReference type="Pfam" id="PF02653">
    <property type="entry name" value="BPD_transp_2"/>
    <property type="match status" value="1"/>
</dbReference>
<feature type="transmembrane region" description="Helical" evidence="6">
    <location>
        <begin position="147"/>
        <end position="166"/>
    </location>
</feature>
<feature type="transmembrane region" description="Helical" evidence="6">
    <location>
        <begin position="195"/>
        <end position="213"/>
    </location>
</feature>
<evidence type="ECO:0000256" key="1">
    <source>
        <dbReference type="ARBA" id="ARBA00004651"/>
    </source>
</evidence>
<evidence type="ECO:0000256" key="4">
    <source>
        <dbReference type="ARBA" id="ARBA00022989"/>
    </source>
</evidence>
<keyword evidence="3 6" id="KW-0812">Transmembrane</keyword>